<feature type="transmembrane region" description="Helical" evidence="1">
    <location>
        <begin position="44"/>
        <end position="65"/>
    </location>
</feature>
<dbReference type="Proteomes" id="UP000037136">
    <property type="component" value="Unassembled WGS sequence"/>
</dbReference>
<dbReference type="OrthoDB" id="10570203at2759"/>
<evidence type="ECO:0000256" key="1">
    <source>
        <dbReference type="SAM" id="Phobius"/>
    </source>
</evidence>
<sequence length="121" mass="12881">MMTSPVTILVTLLGHVAARAGIAVTADDGKEPNESVANSAIESRAILLGGILMLTLGGAIGGLLFDVIDANLAEDEYGNDLAVMKVQDNVIVIYERLTNDYIRIDANQVLQCARRLQDGLI</sequence>
<evidence type="ECO:0000256" key="2">
    <source>
        <dbReference type="SAM" id="SignalP"/>
    </source>
</evidence>
<reference evidence="3 4" key="1">
    <citation type="journal article" date="2015" name="BMC Genomics">
        <title>Gene expression during zombie ant biting behavior reflects the complexity underlying fungal parasitic behavioral manipulation.</title>
        <authorList>
            <person name="de Bekker C."/>
            <person name="Ohm R.A."/>
            <person name="Loreto R.G."/>
            <person name="Sebastian A."/>
            <person name="Albert I."/>
            <person name="Merrow M."/>
            <person name="Brachmann A."/>
            <person name="Hughes D.P."/>
        </authorList>
    </citation>
    <scope>NUCLEOTIDE SEQUENCE [LARGE SCALE GENOMIC DNA]</scope>
    <source>
        <strain evidence="3 4">SC16a</strain>
    </source>
</reference>
<gene>
    <name evidence="3" type="ORF">XA68_11982</name>
</gene>
<feature type="chain" id="PRO_5012993163" evidence="2">
    <location>
        <begin position="19"/>
        <end position="121"/>
    </location>
</feature>
<feature type="signal peptide" evidence="2">
    <location>
        <begin position="1"/>
        <end position="18"/>
    </location>
</feature>
<proteinExistence type="predicted"/>
<reference evidence="3 4" key="2">
    <citation type="journal article" date="2017" name="Sci. Rep.">
        <title>Ant-infecting Ophiocordyceps genomes reveal a high diversity of potential behavioral manipulation genes and a possible major role for enterotoxins.</title>
        <authorList>
            <person name="de Bekker C."/>
            <person name="Ohm R.A."/>
            <person name="Evans H.C."/>
            <person name="Brachmann A."/>
            <person name="Hughes D.P."/>
        </authorList>
    </citation>
    <scope>NUCLEOTIDE SEQUENCE [LARGE SCALE GENOMIC DNA]</scope>
    <source>
        <strain evidence="3 4">SC16a</strain>
    </source>
</reference>
<accession>A0A2A9PN16</accession>
<protein>
    <submittedName>
        <fullName evidence="3">Uncharacterized protein</fullName>
    </submittedName>
</protein>
<keyword evidence="2" id="KW-0732">Signal</keyword>
<organism evidence="3 4">
    <name type="scientific">Ophiocordyceps unilateralis</name>
    <name type="common">Zombie-ant fungus</name>
    <name type="synonym">Torrubia unilateralis</name>
    <dbReference type="NCBI Taxonomy" id="268505"/>
    <lineage>
        <taxon>Eukaryota</taxon>
        <taxon>Fungi</taxon>
        <taxon>Dikarya</taxon>
        <taxon>Ascomycota</taxon>
        <taxon>Pezizomycotina</taxon>
        <taxon>Sordariomycetes</taxon>
        <taxon>Hypocreomycetidae</taxon>
        <taxon>Hypocreales</taxon>
        <taxon>Ophiocordycipitaceae</taxon>
        <taxon>Ophiocordyceps</taxon>
    </lineage>
</organism>
<dbReference type="AlphaFoldDB" id="A0A2A9PN16"/>
<keyword evidence="1" id="KW-0472">Membrane</keyword>
<name>A0A2A9PN16_OPHUN</name>
<evidence type="ECO:0000313" key="4">
    <source>
        <dbReference type="Proteomes" id="UP000037136"/>
    </source>
</evidence>
<dbReference type="EMBL" id="LAZP02000018">
    <property type="protein sequence ID" value="PFH62759.1"/>
    <property type="molecule type" value="Genomic_DNA"/>
</dbReference>
<comment type="caution">
    <text evidence="3">The sequence shown here is derived from an EMBL/GenBank/DDBJ whole genome shotgun (WGS) entry which is preliminary data.</text>
</comment>
<keyword evidence="1" id="KW-0812">Transmembrane</keyword>
<keyword evidence="1" id="KW-1133">Transmembrane helix</keyword>
<keyword evidence="4" id="KW-1185">Reference proteome</keyword>
<evidence type="ECO:0000313" key="3">
    <source>
        <dbReference type="EMBL" id="PFH62759.1"/>
    </source>
</evidence>